<evidence type="ECO:0000256" key="10">
    <source>
        <dbReference type="SAM" id="Phobius"/>
    </source>
</evidence>
<accession>A0A843TP88</accession>
<evidence type="ECO:0000256" key="8">
    <source>
        <dbReference type="ARBA" id="ARBA00023239"/>
    </source>
</evidence>
<evidence type="ECO:0000259" key="11">
    <source>
        <dbReference type="Pfam" id="PF04116"/>
    </source>
</evidence>
<feature type="transmembrane region" description="Helical" evidence="10">
    <location>
        <begin position="138"/>
        <end position="157"/>
    </location>
</feature>
<keyword evidence="6 10" id="KW-1133">Transmembrane helix</keyword>
<dbReference type="EMBL" id="NMUH01000167">
    <property type="protein sequence ID" value="MQL73448.1"/>
    <property type="molecule type" value="Genomic_DNA"/>
</dbReference>
<dbReference type="GO" id="GO:0005789">
    <property type="term" value="C:endoplasmic reticulum membrane"/>
    <property type="evidence" value="ECO:0007669"/>
    <property type="project" value="UniProtKB-SubCell"/>
</dbReference>
<dbReference type="SMR" id="A0A843TP88"/>
<comment type="subcellular location">
    <subcellularLocation>
        <location evidence="1">Endoplasmic reticulum membrane</location>
        <topology evidence="1">Multi-pass membrane protein</topology>
    </subcellularLocation>
</comment>
<keyword evidence="13" id="KW-1185">Reference proteome</keyword>
<name>A0A843TP88_COLES</name>
<evidence type="ECO:0000256" key="9">
    <source>
        <dbReference type="ARBA" id="ARBA00047909"/>
    </source>
</evidence>
<evidence type="ECO:0000256" key="7">
    <source>
        <dbReference type="ARBA" id="ARBA00023136"/>
    </source>
</evidence>
<keyword evidence="7 10" id="KW-0472">Membrane</keyword>
<feature type="domain" description="Fatty acid hydroxylase" evidence="11">
    <location>
        <begin position="103"/>
        <end position="239"/>
    </location>
</feature>
<keyword evidence="4 10" id="KW-0812">Transmembrane</keyword>
<keyword evidence="8" id="KW-0456">Lyase</keyword>
<dbReference type="GO" id="GO:0016491">
    <property type="term" value="F:oxidoreductase activity"/>
    <property type="evidence" value="ECO:0007669"/>
    <property type="project" value="InterPro"/>
</dbReference>
<evidence type="ECO:0000256" key="4">
    <source>
        <dbReference type="ARBA" id="ARBA00022692"/>
    </source>
</evidence>
<evidence type="ECO:0000313" key="12">
    <source>
        <dbReference type="EMBL" id="MQL73448.1"/>
    </source>
</evidence>
<organism evidence="12 13">
    <name type="scientific">Colocasia esculenta</name>
    <name type="common">Wild taro</name>
    <name type="synonym">Arum esculentum</name>
    <dbReference type="NCBI Taxonomy" id="4460"/>
    <lineage>
        <taxon>Eukaryota</taxon>
        <taxon>Viridiplantae</taxon>
        <taxon>Streptophyta</taxon>
        <taxon>Embryophyta</taxon>
        <taxon>Tracheophyta</taxon>
        <taxon>Spermatophyta</taxon>
        <taxon>Magnoliopsida</taxon>
        <taxon>Liliopsida</taxon>
        <taxon>Araceae</taxon>
        <taxon>Aroideae</taxon>
        <taxon>Colocasieae</taxon>
        <taxon>Colocasia</taxon>
    </lineage>
</organism>
<feature type="transmembrane region" description="Helical" evidence="10">
    <location>
        <begin position="56"/>
        <end position="75"/>
    </location>
</feature>
<reference evidence="12" key="1">
    <citation type="submission" date="2017-07" db="EMBL/GenBank/DDBJ databases">
        <title>Taro Niue Genome Assembly and Annotation.</title>
        <authorList>
            <person name="Atibalentja N."/>
            <person name="Keating K."/>
            <person name="Fields C.J."/>
        </authorList>
    </citation>
    <scope>NUCLEOTIDE SEQUENCE</scope>
    <source>
        <strain evidence="12">Niue_2</strain>
        <tissue evidence="12">Leaf</tissue>
    </source>
</reference>
<dbReference type="InterPro" id="IPR006694">
    <property type="entry name" value="Fatty_acid_hydroxylase"/>
</dbReference>
<comment type="similarity">
    <text evidence="2">Belongs to the sterol desaturase family.</text>
</comment>
<dbReference type="InterPro" id="IPR050307">
    <property type="entry name" value="Sterol_Desaturase_Related"/>
</dbReference>
<evidence type="ECO:0000256" key="1">
    <source>
        <dbReference type="ARBA" id="ARBA00004477"/>
    </source>
</evidence>
<sequence>MACICRASGEVVGTFVPVLVYWVYSGICMALASTGKYRLHPRKEAADKNLVSKRRVLLGVLVQQAFHVALSLYFLKAMRKSRSGAAAGDDAVPTSLLALAGQFLLAMLVLDAWQYFLHRYMHANSFLYRYSHSKHHRLVVPYAFGALYYHTPEGLLLNTIGGFVAVVASGMSIRASIFFFSLVAVKNVDIHCGMWIPWHPLNALFGNNGAYHDLHHQTQGGNYNFSQPFFVFWDRILGTHLPYDVKKREEGGFELRAATEA</sequence>
<evidence type="ECO:0000256" key="2">
    <source>
        <dbReference type="ARBA" id="ARBA00009324"/>
    </source>
</evidence>
<proteinExistence type="inferred from homology"/>
<comment type="catalytic activity">
    <reaction evidence="9">
        <text>a long-chain fatty aldehyde + 2 NADPH + O2 + H(+) = a long-chain alkane + formate + 2 NADP(+) + H2O</text>
        <dbReference type="Rhea" id="RHEA:21440"/>
        <dbReference type="ChEBI" id="CHEBI:15377"/>
        <dbReference type="ChEBI" id="CHEBI:15378"/>
        <dbReference type="ChEBI" id="CHEBI:15379"/>
        <dbReference type="ChEBI" id="CHEBI:15740"/>
        <dbReference type="ChEBI" id="CHEBI:17176"/>
        <dbReference type="ChEBI" id="CHEBI:57783"/>
        <dbReference type="ChEBI" id="CHEBI:58349"/>
        <dbReference type="ChEBI" id="CHEBI:83563"/>
        <dbReference type="EC" id="4.1.99.5"/>
    </reaction>
</comment>
<comment type="caution">
    <text evidence="12">The sequence shown here is derived from an EMBL/GenBank/DDBJ whole genome shotgun (WGS) entry which is preliminary data.</text>
</comment>
<evidence type="ECO:0000313" key="13">
    <source>
        <dbReference type="Proteomes" id="UP000652761"/>
    </source>
</evidence>
<dbReference type="Proteomes" id="UP000652761">
    <property type="component" value="Unassembled WGS sequence"/>
</dbReference>
<dbReference type="AlphaFoldDB" id="A0A843TP88"/>
<protein>
    <recommendedName>
        <fullName evidence="3">aldehyde oxygenase (deformylating)</fullName>
        <ecNumber evidence="3">4.1.99.5</ecNumber>
    </recommendedName>
</protein>
<keyword evidence="5" id="KW-0256">Endoplasmic reticulum</keyword>
<evidence type="ECO:0000256" key="3">
    <source>
        <dbReference type="ARBA" id="ARBA00013146"/>
    </source>
</evidence>
<gene>
    <name evidence="12" type="ORF">Taro_005790</name>
</gene>
<dbReference type="OrthoDB" id="408954at2759"/>
<dbReference type="GO" id="GO:0008610">
    <property type="term" value="P:lipid biosynthetic process"/>
    <property type="evidence" value="ECO:0007669"/>
    <property type="project" value="InterPro"/>
</dbReference>
<dbReference type="EC" id="4.1.99.5" evidence="3"/>
<dbReference type="GO" id="GO:0005506">
    <property type="term" value="F:iron ion binding"/>
    <property type="evidence" value="ECO:0007669"/>
    <property type="project" value="InterPro"/>
</dbReference>
<feature type="transmembrane region" description="Helical" evidence="10">
    <location>
        <begin position="95"/>
        <end position="117"/>
    </location>
</feature>
<evidence type="ECO:0000256" key="5">
    <source>
        <dbReference type="ARBA" id="ARBA00022824"/>
    </source>
</evidence>
<dbReference type="GO" id="GO:0071771">
    <property type="term" value="F:aldehyde oxygenase (deformylating) activity"/>
    <property type="evidence" value="ECO:0007669"/>
    <property type="project" value="UniProtKB-EC"/>
</dbReference>
<dbReference type="Pfam" id="PF04116">
    <property type="entry name" value="FA_hydroxylase"/>
    <property type="match status" value="1"/>
</dbReference>
<feature type="transmembrane region" description="Helical" evidence="10">
    <location>
        <begin position="18"/>
        <end position="35"/>
    </location>
</feature>
<evidence type="ECO:0000256" key="6">
    <source>
        <dbReference type="ARBA" id="ARBA00022989"/>
    </source>
</evidence>
<feature type="transmembrane region" description="Helical" evidence="10">
    <location>
        <begin position="163"/>
        <end position="185"/>
    </location>
</feature>
<dbReference type="PANTHER" id="PTHR11863">
    <property type="entry name" value="STEROL DESATURASE"/>
    <property type="match status" value="1"/>
</dbReference>